<name>A0ABW2DQA5_9BACT</name>
<feature type="transmembrane region" description="Helical" evidence="1">
    <location>
        <begin position="33"/>
        <end position="53"/>
    </location>
</feature>
<comment type="caution">
    <text evidence="2">The sequence shown here is derived from an EMBL/GenBank/DDBJ whole genome shotgun (WGS) entry which is preliminary data.</text>
</comment>
<feature type="transmembrane region" description="Helical" evidence="1">
    <location>
        <begin position="6"/>
        <end position="26"/>
    </location>
</feature>
<dbReference type="RefSeq" id="WP_066626074.1">
    <property type="nucleotide sequence ID" value="NZ_JBHSYQ010000016.1"/>
</dbReference>
<organism evidence="2 3">
    <name type="scientific">Rufibacter roseus</name>
    <dbReference type="NCBI Taxonomy" id="1567108"/>
    <lineage>
        <taxon>Bacteria</taxon>
        <taxon>Pseudomonadati</taxon>
        <taxon>Bacteroidota</taxon>
        <taxon>Cytophagia</taxon>
        <taxon>Cytophagales</taxon>
        <taxon>Hymenobacteraceae</taxon>
        <taxon>Rufibacter</taxon>
    </lineage>
</organism>
<feature type="transmembrane region" description="Helical" evidence="1">
    <location>
        <begin position="59"/>
        <end position="80"/>
    </location>
</feature>
<keyword evidence="1" id="KW-0812">Transmembrane</keyword>
<evidence type="ECO:0000313" key="2">
    <source>
        <dbReference type="EMBL" id="MFC7000041.1"/>
    </source>
</evidence>
<protein>
    <submittedName>
        <fullName evidence="2">Uncharacterized protein</fullName>
    </submittedName>
</protein>
<keyword evidence="3" id="KW-1185">Reference proteome</keyword>
<proteinExistence type="predicted"/>
<reference evidence="3" key="1">
    <citation type="journal article" date="2019" name="Int. J. Syst. Evol. Microbiol.">
        <title>The Global Catalogue of Microorganisms (GCM) 10K type strain sequencing project: providing services to taxonomists for standard genome sequencing and annotation.</title>
        <authorList>
            <consortium name="The Broad Institute Genomics Platform"/>
            <consortium name="The Broad Institute Genome Sequencing Center for Infectious Disease"/>
            <person name="Wu L."/>
            <person name="Ma J."/>
        </authorList>
    </citation>
    <scope>NUCLEOTIDE SEQUENCE [LARGE SCALE GENOMIC DNA]</scope>
    <source>
        <strain evidence="3">CGMCC 4.7393</strain>
    </source>
</reference>
<evidence type="ECO:0000313" key="3">
    <source>
        <dbReference type="Proteomes" id="UP001596405"/>
    </source>
</evidence>
<dbReference type="Proteomes" id="UP001596405">
    <property type="component" value="Unassembled WGS sequence"/>
</dbReference>
<dbReference type="EMBL" id="JBHSYQ010000016">
    <property type="protein sequence ID" value="MFC7000041.1"/>
    <property type="molecule type" value="Genomic_DNA"/>
</dbReference>
<evidence type="ECO:0000256" key="1">
    <source>
        <dbReference type="SAM" id="Phobius"/>
    </source>
</evidence>
<sequence length="148" mass="16950">MKILAYTTSILVAALVYFLFAAYMGVSAGLNSWFPLISFYCALVVIGWLSWFHFFYPKIGAILLTIFLILMFSSWPAFLLVERITGEYKPSLWESLIPLGLISIAIYFVWMGYYKKQVLNKYLKYILAIPPALLALYAGGYFTIIYFG</sequence>
<accession>A0ABW2DQA5</accession>
<keyword evidence="1" id="KW-0472">Membrane</keyword>
<feature type="transmembrane region" description="Helical" evidence="1">
    <location>
        <begin position="125"/>
        <end position="147"/>
    </location>
</feature>
<feature type="transmembrane region" description="Helical" evidence="1">
    <location>
        <begin position="92"/>
        <end position="113"/>
    </location>
</feature>
<keyword evidence="1" id="KW-1133">Transmembrane helix</keyword>
<gene>
    <name evidence="2" type="ORF">ACFQHR_20570</name>
</gene>